<keyword evidence="3" id="KW-1185">Reference proteome</keyword>
<reference evidence="2 3" key="1">
    <citation type="submission" date="2023-12" db="EMBL/GenBank/DDBJ databases">
        <title>Description of an unclassified Opitutus bacterium of Verrucomicrobiota.</title>
        <authorList>
            <person name="Zhang D.-F."/>
        </authorList>
    </citation>
    <scope>NUCLEOTIDE SEQUENCE [LARGE SCALE GENOMIC DNA]</scope>
    <source>
        <strain evidence="2 3">WL0086</strain>
    </source>
</reference>
<dbReference type="EMBL" id="CP139781">
    <property type="protein sequence ID" value="WRQ90057.1"/>
    <property type="molecule type" value="Genomic_DNA"/>
</dbReference>
<feature type="transmembrane region" description="Helical" evidence="1">
    <location>
        <begin position="12"/>
        <end position="38"/>
    </location>
</feature>
<organism evidence="2 3">
    <name type="scientific">Actomonas aquatica</name>
    <dbReference type="NCBI Taxonomy" id="2866162"/>
    <lineage>
        <taxon>Bacteria</taxon>
        <taxon>Pseudomonadati</taxon>
        <taxon>Verrucomicrobiota</taxon>
        <taxon>Opitutia</taxon>
        <taxon>Opitutales</taxon>
        <taxon>Opitutaceae</taxon>
        <taxon>Actomonas</taxon>
    </lineage>
</organism>
<accession>A0ABZ1CEE1</accession>
<sequence>MKTLTLFCRSRWFAAVVTGLGVMWAMSASLGWGVGAAIGGGITVTMLSTRREN</sequence>
<proteinExistence type="predicted"/>
<dbReference type="Proteomes" id="UP000738431">
    <property type="component" value="Chromosome"/>
</dbReference>
<keyword evidence="1" id="KW-0812">Transmembrane</keyword>
<evidence type="ECO:0000256" key="1">
    <source>
        <dbReference type="SAM" id="Phobius"/>
    </source>
</evidence>
<dbReference type="RefSeq" id="WP_221032019.1">
    <property type="nucleotide sequence ID" value="NZ_CP139781.1"/>
</dbReference>
<protein>
    <submittedName>
        <fullName evidence="2">Uncharacterized protein</fullName>
    </submittedName>
</protein>
<keyword evidence="1" id="KW-0472">Membrane</keyword>
<evidence type="ECO:0000313" key="3">
    <source>
        <dbReference type="Proteomes" id="UP000738431"/>
    </source>
</evidence>
<name>A0ABZ1CEE1_9BACT</name>
<evidence type="ECO:0000313" key="2">
    <source>
        <dbReference type="EMBL" id="WRQ90057.1"/>
    </source>
</evidence>
<gene>
    <name evidence="2" type="ORF">K1X11_011615</name>
</gene>
<keyword evidence="1" id="KW-1133">Transmembrane helix</keyword>